<sequence>MKRITTIALACLCVTATHAQKIKELSDKEKQQYSKQDSVTVMTTVGPMKLPPPYATESVTFRHVMADWPENQLPKMPAGFKVERLASDLKNPRTSYIAPNGDIFVTESNTFNSADRITILRDADKNGSYEVREVFAENLKLPFGTLIVKDQFYVALSDGLYVYPYKKGDLKLQGKGRKIVELPSGGYNNHWTRNIITNKDQTKIYISVGSASNVGEYGLEKEVRRAAILEVNLDGSGEIIYGSGLRNPVGMDWNPVDGSLWTAVNERDNLGDGLVPDYVTKVQKSGFYGWPYSYFGNIEDPRLKGIRPDLVKQALVPDVAVGNHTASLGLTFYAGSKFPEKYRNGIFVAQHGSWNKSSFSGYKVVFIPFKDGKPSGNPEDFMTGFIADHEKAKVYGRPSAVKNLPDGSLLVNDDSGNVLWRISYTGN</sequence>
<dbReference type="SUPFAM" id="SSF50952">
    <property type="entry name" value="Soluble quinoprotein glucose dehydrogenase"/>
    <property type="match status" value="1"/>
</dbReference>
<proteinExistence type="predicted"/>
<dbReference type="PANTHER" id="PTHR33546:SF1">
    <property type="entry name" value="LARGE, MULTIFUNCTIONAL SECRETED PROTEIN"/>
    <property type="match status" value="1"/>
</dbReference>
<keyword evidence="3" id="KW-1185">Reference proteome</keyword>
<dbReference type="EMBL" id="FOVI01000005">
    <property type="protein sequence ID" value="SFN45104.1"/>
    <property type="molecule type" value="Genomic_DNA"/>
</dbReference>
<accession>A0A1I4Z488</accession>
<dbReference type="RefSeq" id="WP_091520485.1">
    <property type="nucleotide sequence ID" value="NZ_FOVI01000005.1"/>
</dbReference>
<dbReference type="PANTHER" id="PTHR33546">
    <property type="entry name" value="LARGE, MULTIFUNCTIONAL SECRETED PROTEIN-RELATED"/>
    <property type="match status" value="1"/>
</dbReference>
<feature type="domain" description="Pyrroloquinoline quinone-dependent pyranose dehydrogenase beta-propeller" evidence="1">
    <location>
        <begin position="316"/>
        <end position="414"/>
    </location>
</feature>
<dbReference type="Gene3D" id="2.120.10.30">
    <property type="entry name" value="TolB, C-terminal domain"/>
    <property type="match status" value="1"/>
</dbReference>
<gene>
    <name evidence="2" type="ORF">SAMN05421741_105160</name>
</gene>
<dbReference type="InterPro" id="IPR054539">
    <property type="entry name" value="Beta-prop_PDH"/>
</dbReference>
<name>A0A1I4Z488_9FLAO</name>
<evidence type="ECO:0000313" key="2">
    <source>
        <dbReference type="EMBL" id="SFN45104.1"/>
    </source>
</evidence>
<evidence type="ECO:0000313" key="3">
    <source>
        <dbReference type="Proteomes" id="UP000199036"/>
    </source>
</evidence>
<dbReference type="Pfam" id="PF22807">
    <property type="entry name" value="TrAA12"/>
    <property type="match status" value="2"/>
</dbReference>
<dbReference type="InterPro" id="IPR011042">
    <property type="entry name" value="6-blade_b-propeller_TolB-like"/>
</dbReference>
<dbReference type="AlphaFoldDB" id="A0A1I4Z488"/>
<organism evidence="2 3">
    <name type="scientific">Paenimyroides ummariense</name>
    <dbReference type="NCBI Taxonomy" id="913024"/>
    <lineage>
        <taxon>Bacteria</taxon>
        <taxon>Pseudomonadati</taxon>
        <taxon>Bacteroidota</taxon>
        <taxon>Flavobacteriia</taxon>
        <taxon>Flavobacteriales</taxon>
        <taxon>Flavobacteriaceae</taxon>
        <taxon>Paenimyroides</taxon>
    </lineage>
</organism>
<reference evidence="3" key="1">
    <citation type="submission" date="2016-10" db="EMBL/GenBank/DDBJ databases">
        <authorList>
            <person name="Varghese N."/>
            <person name="Submissions S."/>
        </authorList>
    </citation>
    <scope>NUCLEOTIDE SEQUENCE [LARGE SCALE GENOMIC DNA]</scope>
    <source>
        <strain evidence="3">DS-12</strain>
    </source>
</reference>
<dbReference type="Proteomes" id="UP000199036">
    <property type="component" value="Unassembled WGS sequence"/>
</dbReference>
<protein>
    <submittedName>
        <fullName evidence="2">Glucose/arabinose dehydrogenase, beta-propeller fold</fullName>
    </submittedName>
</protein>
<dbReference type="InterPro" id="IPR011041">
    <property type="entry name" value="Quinoprot_gluc/sorb_DH_b-prop"/>
</dbReference>
<dbReference type="STRING" id="913024.SAMN05421741_105160"/>
<evidence type="ECO:0000259" key="1">
    <source>
        <dbReference type="Pfam" id="PF22807"/>
    </source>
</evidence>
<feature type="domain" description="Pyrroloquinoline quinone-dependent pyranose dehydrogenase beta-propeller" evidence="1">
    <location>
        <begin position="74"/>
        <end position="270"/>
    </location>
</feature>
<dbReference type="OrthoDB" id="9811395at2"/>